<dbReference type="EMBL" id="AP025292">
    <property type="protein sequence ID" value="BDC98541.1"/>
    <property type="molecule type" value="Genomic_DNA"/>
</dbReference>
<organism evidence="2 3">
    <name type="scientific">Persicobacter psychrovividus</name>
    <dbReference type="NCBI Taxonomy" id="387638"/>
    <lineage>
        <taxon>Bacteria</taxon>
        <taxon>Pseudomonadati</taxon>
        <taxon>Bacteroidota</taxon>
        <taxon>Cytophagia</taxon>
        <taxon>Cytophagales</taxon>
        <taxon>Persicobacteraceae</taxon>
        <taxon>Persicobacter</taxon>
    </lineage>
</organism>
<proteinExistence type="predicted"/>
<sequence>MKFFHLLIILFSTMTVFANNQEEATPKHEPLYVQWSEKYSPPFYEEGAKVINYVGWEQSFEDLQKEMNALLNIRHRINMNKIFLIVKGSEEFIRTIEAGINTDLFAQVILLTDDPVKEELAHTVMPLETSREDILAECERHYNWDVKLSNIREKYTRPQDGAGFKGLNVGLNQQFQTSVTKEAGPRYFGSYEFGYSELYPSGWMWMLSYDARFKLPNMEKIMQEEMKGQMDPSDMMGGGRVTITLQREIPLVIHNQINVSVRKYLPWKEKQTYLQGGLAFQSYMGGIIEMDTSFTVSGGMGGGMPSGGMGGGGGFGPGGGGFGGDIEGEGMSGSITSIGETSLLLEAGCTFPFFDASKLDAYVKYQVPISLFDKNRQHYFNQFVVGFRYRFEWVPKKKQTVDYLRLKR</sequence>
<evidence type="ECO:0000256" key="1">
    <source>
        <dbReference type="SAM" id="SignalP"/>
    </source>
</evidence>
<protein>
    <submittedName>
        <fullName evidence="2">Uncharacterized protein</fullName>
    </submittedName>
</protein>
<feature type="chain" id="PRO_5046018509" evidence="1">
    <location>
        <begin position="19"/>
        <end position="408"/>
    </location>
</feature>
<keyword evidence="3" id="KW-1185">Reference proteome</keyword>
<accession>A0ABM7VC78</accession>
<evidence type="ECO:0000313" key="2">
    <source>
        <dbReference type="EMBL" id="BDC98541.1"/>
    </source>
</evidence>
<gene>
    <name evidence="2" type="ORF">PEPS_08220</name>
</gene>
<feature type="signal peptide" evidence="1">
    <location>
        <begin position="1"/>
        <end position="18"/>
    </location>
</feature>
<evidence type="ECO:0000313" key="3">
    <source>
        <dbReference type="Proteomes" id="UP001354989"/>
    </source>
</evidence>
<dbReference type="Proteomes" id="UP001354989">
    <property type="component" value="Chromosome"/>
</dbReference>
<keyword evidence="1" id="KW-0732">Signal</keyword>
<reference evidence="2 3" key="1">
    <citation type="submission" date="2021-12" db="EMBL/GenBank/DDBJ databases">
        <title>Genome sequencing of bacteria with rrn-lacking chromosome and rrn-plasmid.</title>
        <authorList>
            <person name="Anda M."/>
            <person name="Iwasaki W."/>
        </authorList>
    </citation>
    <scope>NUCLEOTIDE SEQUENCE [LARGE SCALE GENOMIC DNA]</scope>
    <source>
        <strain evidence="2 3">NBRC 101262</strain>
    </source>
</reference>
<name>A0ABM7VC78_9BACT</name>